<dbReference type="GO" id="GO:0035529">
    <property type="term" value="F:NADH pyrophosphatase activity"/>
    <property type="evidence" value="ECO:0007669"/>
    <property type="project" value="TreeGrafter"/>
</dbReference>
<dbReference type="AlphaFoldDB" id="A0A6J7MHR7"/>
<dbReference type="InterPro" id="IPR015376">
    <property type="entry name" value="Znr_NADH_PPase"/>
</dbReference>
<reference evidence="18" key="1">
    <citation type="submission" date="2020-05" db="EMBL/GenBank/DDBJ databases">
        <authorList>
            <person name="Chiriac C."/>
            <person name="Salcher M."/>
            <person name="Ghai R."/>
            <person name="Kavagutti S V."/>
        </authorList>
    </citation>
    <scope>NUCLEOTIDE SEQUENCE</scope>
</reference>
<dbReference type="EMBL" id="CAFAAR010000002">
    <property type="protein sequence ID" value="CAB4794185.1"/>
    <property type="molecule type" value="Genomic_DNA"/>
</dbReference>
<dbReference type="InterPro" id="IPR049734">
    <property type="entry name" value="NudC-like_C"/>
</dbReference>
<dbReference type="EMBL" id="CAFBMI010000016">
    <property type="protein sequence ID" value="CAB4894789.1"/>
    <property type="molecule type" value="Genomic_DNA"/>
</dbReference>
<dbReference type="EMBL" id="CAFBOE010000077">
    <property type="protein sequence ID" value="CAB4978013.1"/>
    <property type="molecule type" value="Genomic_DNA"/>
</dbReference>
<evidence type="ECO:0000256" key="2">
    <source>
        <dbReference type="ARBA" id="ARBA00001947"/>
    </source>
</evidence>
<dbReference type="EC" id="3.6.1.22" evidence="4"/>
<comment type="cofactor">
    <cofactor evidence="1">
        <name>Mg(2+)</name>
        <dbReference type="ChEBI" id="CHEBI:18420"/>
    </cofactor>
</comment>
<evidence type="ECO:0000256" key="1">
    <source>
        <dbReference type="ARBA" id="ARBA00001946"/>
    </source>
</evidence>
<gene>
    <name evidence="11" type="ORF">UFOPK1773_00696</name>
    <name evidence="12" type="ORF">UFOPK2288_00302</name>
    <name evidence="13" type="ORF">UFOPK2589_00103</name>
    <name evidence="14" type="ORF">UFOPK2931_00801</name>
    <name evidence="15" type="ORF">UFOPK3056_00058</name>
    <name evidence="16" type="ORF">UFOPK3287_00407</name>
    <name evidence="17" type="ORF">UFOPK3558_00348</name>
    <name evidence="18" type="ORF">UFOPK3916_00844</name>
    <name evidence="19" type="ORF">UFOPK4074_00326</name>
    <name evidence="20" type="ORF">UFOPK4372_00456</name>
</gene>
<dbReference type="GO" id="GO:0005777">
    <property type="term" value="C:peroxisome"/>
    <property type="evidence" value="ECO:0007669"/>
    <property type="project" value="TreeGrafter"/>
</dbReference>
<dbReference type="GO" id="GO:0046872">
    <property type="term" value="F:metal ion binding"/>
    <property type="evidence" value="ECO:0007669"/>
    <property type="project" value="UniProtKB-KW"/>
</dbReference>
<dbReference type="Pfam" id="PF09297">
    <property type="entry name" value="Zn_ribbon_NUD"/>
    <property type="match status" value="1"/>
</dbReference>
<dbReference type="Pfam" id="PF09296">
    <property type="entry name" value="NUDIX-like"/>
    <property type="match status" value="1"/>
</dbReference>
<dbReference type="InterPro" id="IPR050241">
    <property type="entry name" value="NAD-cap_RNA_hydrolase_NudC"/>
</dbReference>
<evidence type="ECO:0000313" key="12">
    <source>
        <dbReference type="EMBL" id="CAB4658923.1"/>
    </source>
</evidence>
<evidence type="ECO:0000313" key="19">
    <source>
        <dbReference type="EMBL" id="CAB5005250.1"/>
    </source>
</evidence>
<dbReference type="EMBL" id="CAFBJH010000016">
    <property type="protein sequence ID" value="CAB4848876.1"/>
    <property type="molecule type" value="Genomic_DNA"/>
</dbReference>
<dbReference type="GO" id="GO:0006742">
    <property type="term" value="P:NADP+ catabolic process"/>
    <property type="evidence" value="ECO:0007669"/>
    <property type="project" value="TreeGrafter"/>
</dbReference>
<dbReference type="GO" id="GO:0019677">
    <property type="term" value="P:NAD+ catabolic process"/>
    <property type="evidence" value="ECO:0007669"/>
    <property type="project" value="TreeGrafter"/>
</dbReference>
<dbReference type="PANTHER" id="PTHR42904:SF6">
    <property type="entry name" value="NAD-CAPPED RNA HYDROLASE NUDT12"/>
    <property type="match status" value="1"/>
</dbReference>
<dbReference type="GO" id="GO:0005829">
    <property type="term" value="C:cytosol"/>
    <property type="evidence" value="ECO:0007669"/>
    <property type="project" value="TreeGrafter"/>
</dbReference>
<keyword evidence="6" id="KW-0378">Hydrolase</keyword>
<comment type="similarity">
    <text evidence="3">Belongs to the Nudix hydrolase family. NudC subfamily.</text>
</comment>
<dbReference type="Pfam" id="PF00293">
    <property type="entry name" value="NUDIX"/>
    <property type="match status" value="1"/>
</dbReference>
<evidence type="ECO:0000313" key="15">
    <source>
        <dbReference type="EMBL" id="CAB4794185.1"/>
    </source>
</evidence>
<evidence type="ECO:0000313" key="17">
    <source>
        <dbReference type="EMBL" id="CAB4894789.1"/>
    </source>
</evidence>
<proteinExistence type="inferred from homology"/>
<evidence type="ECO:0000256" key="8">
    <source>
        <dbReference type="ARBA" id="ARBA00023027"/>
    </source>
</evidence>
<dbReference type="InterPro" id="IPR000086">
    <property type="entry name" value="NUDIX_hydrolase_dom"/>
</dbReference>
<evidence type="ECO:0000313" key="11">
    <source>
        <dbReference type="EMBL" id="CAB4588752.1"/>
    </source>
</evidence>
<dbReference type="EMBL" id="CAEZXT010000003">
    <property type="protein sequence ID" value="CAB4688521.1"/>
    <property type="molecule type" value="Genomic_DNA"/>
</dbReference>
<dbReference type="SUPFAM" id="SSF55811">
    <property type="entry name" value="Nudix"/>
    <property type="match status" value="1"/>
</dbReference>
<dbReference type="InterPro" id="IPR015375">
    <property type="entry name" value="NADH_PPase-like_N"/>
</dbReference>
<evidence type="ECO:0000256" key="9">
    <source>
        <dbReference type="ARBA" id="ARBA00023679"/>
    </source>
</evidence>
<keyword evidence="7" id="KW-0460">Magnesium</keyword>
<keyword evidence="5" id="KW-0479">Metal-binding</keyword>
<dbReference type="Gene3D" id="3.90.79.10">
    <property type="entry name" value="Nucleoside Triphosphate Pyrophosphohydrolase"/>
    <property type="match status" value="1"/>
</dbReference>
<dbReference type="EMBL" id="CAFBPG010000016">
    <property type="protein sequence ID" value="CAB5005250.1"/>
    <property type="molecule type" value="Genomic_DNA"/>
</dbReference>
<comment type="cofactor">
    <cofactor evidence="2">
        <name>Zn(2+)</name>
        <dbReference type="ChEBI" id="CHEBI:29105"/>
    </cofactor>
</comment>
<dbReference type="InterPro" id="IPR020084">
    <property type="entry name" value="NUDIX_hydrolase_CS"/>
</dbReference>
<evidence type="ECO:0000313" key="13">
    <source>
        <dbReference type="EMBL" id="CAB4688521.1"/>
    </source>
</evidence>
<feature type="domain" description="Nudix hydrolase" evidence="10">
    <location>
        <begin position="178"/>
        <end position="303"/>
    </location>
</feature>
<evidence type="ECO:0000256" key="5">
    <source>
        <dbReference type="ARBA" id="ARBA00022723"/>
    </source>
</evidence>
<dbReference type="NCBIfam" id="NF001299">
    <property type="entry name" value="PRK00241.1"/>
    <property type="match status" value="1"/>
</dbReference>
<comment type="catalytic activity">
    <reaction evidence="9">
        <text>a 5'-end NAD(+)-phospho-ribonucleoside in mRNA + H2O = a 5'-end phospho-adenosine-phospho-ribonucleoside in mRNA + beta-nicotinamide D-ribonucleotide + 2 H(+)</text>
        <dbReference type="Rhea" id="RHEA:60876"/>
        <dbReference type="Rhea" id="RHEA-COMP:15698"/>
        <dbReference type="Rhea" id="RHEA-COMP:15719"/>
        <dbReference type="ChEBI" id="CHEBI:14649"/>
        <dbReference type="ChEBI" id="CHEBI:15377"/>
        <dbReference type="ChEBI" id="CHEBI:15378"/>
        <dbReference type="ChEBI" id="CHEBI:144029"/>
        <dbReference type="ChEBI" id="CHEBI:144051"/>
    </reaction>
    <physiologicalReaction direction="left-to-right" evidence="9">
        <dbReference type="Rhea" id="RHEA:60877"/>
    </physiologicalReaction>
</comment>
<evidence type="ECO:0000259" key="10">
    <source>
        <dbReference type="PROSITE" id="PS51462"/>
    </source>
</evidence>
<dbReference type="PROSITE" id="PS00893">
    <property type="entry name" value="NUDIX_BOX"/>
    <property type="match status" value="1"/>
</dbReference>
<evidence type="ECO:0000256" key="3">
    <source>
        <dbReference type="ARBA" id="ARBA00009595"/>
    </source>
</evidence>
<sequence length="324" mass="36146">MQEIPRGDAHRPMLVVSPIMSAPESHTGYLRNLVLARNAIDRASELRTDSAKLDELWEKAKIVIVSAEKLSATDSELIYFSAKEITGDGERYFLGIDQETGESYFAFHVTSHNEEQLRTLRQVAADLTDREAALAVHAIALSNWHTSHPHCARCGAPTRSGIGGAVRICTVDESEHYPRTDPAVIVLIKDLDDRILLGHQPVWPENRYSTFAGFVEPGESFEQCVVREVAEESGVKVHTVKYLGSQPWPFPASIMVAFEAITSKPSDAKPDGQEITDVKWFSREEFQASVLNGTLILPPRISVARRMVEYWFGGEIESGESWRP</sequence>
<keyword evidence="8" id="KW-0520">NAD</keyword>
<name>A0A6J7MHR7_9ZZZZ</name>
<dbReference type="InterPro" id="IPR015797">
    <property type="entry name" value="NUDIX_hydrolase-like_dom_sf"/>
</dbReference>
<dbReference type="EMBL" id="CAEZUA010000038">
    <property type="protein sequence ID" value="CAB4588752.1"/>
    <property type="molecule type" value="Genomic_DNA"/>
</dbReference>
<dbReference type="EMBL" id="CAEZWS010000009">
    <property type="protein sequence ID" value="CAB4658923.1"/>
    <property type="molecule type" value="Genomic_DNA"/>
</dbReference>
<evidence type="ECO:0000313" key="14">
    <source>
        <dbReference type="EMBL" id="CAB4781263.1"/>
    </source>
</evidence>
<dbReference type="EMBL" id="CAFBQZ010000022">
    <property type="protein sequence ID" value="CAB5071548.1"/>
    <property type="molecule type" value="Genomic_DNA"/>
</dbReference>
<dbReference type="CDD" id="cd03429">
    <property type="entry name" value="NUDIX_NADH_pyrophosphatase_Nudt13"/>
    <property type="match status" value="1"/>
</dbReference>
<dbReference type="PROSITE" id="PS51462">
    <property type="entry name" value="NUDIX"/>
    <property type="match status" value="1"/>
</dbReference>
<evidence type="ECO:0000313" key="18">
    <source>
        <dbReference type="EMBL" id="CAB4978013.1"/>
    </source>
</evidence>
<organism evidence="18">
    <name type="scientific">freshwater metagenome</name>
    <dbReference type="NCBI Taxonomy" id="449393"/>
    <lineage>
        <taxon>unclassified sequences</taxon>
        <taxon>metagenomes</taxon>
        <taxon>ecological metagenomes</taxon>
    </lineage>
</organism>
<evidence type="ECO:0000313" key="16">
    <source>
        <dbReference type="EMBL" id="CAB4848876.1"/>
    </source>
</evidence>
<evidence type="ECO:0000256" key="4">
    <source>
        <dbReference type="ARBA" id="ARBA00012381"/>
    </source>
</evidence>
<evidence type="ECO:0000313" key="20">
    <source>
        <dbReference type="EMBL" id="CAB5071548.1"/>
    </source>
</evidence>
<dbReference type="EMBL" id="CAEZZZ010000048">
    <property type="protein sequence ID" value="CAB4781263.1"/>
    <property type="molecule type" value="Genomic_DNA"/>
</dbReference>
<accession>A0A6J7MHR7</accession>
<evidence type="ECO:0000256" key="6">
    <source>
        <dbReference type="ARBA" id="ARBA00022801"/>
    </source>
</evidence>
<dbReference type="Gene3D" id="3.90.79.20">
    <property type="match status" value="1"/>
</dbReference>
<dbReference type="PANTHER" id="PTHR42904">
    <property type="entry name" value="NUDIX HYDROLASE, NUDC SUBFAMILY"/>
    <property type="match status" value="1"/>
</dbReference>
<protein>
    <recommendedName>
        <fullName evidence="4">NAD(+) diphosphatase</fullName>
        <ecNumber evidence="4">3.6.1.22</ecNumber>
    </recommendedName>
</protein>
<evidence type="ECO:0000256" key="7">
    <source>
        <dbReference type="ARBA" id="ARBA00022842"/>
    </source>
</evidence>